<feature type="chain" id="PRO_5015627950" evidence="5">
    <location>
        <begin position="27"/>
        <end position="445"/>
    </location>
</feature>
<dbReference type="InterPro" id="IPR000917">
    <property type="entry name" value="Sulfatase_N"/>
</dbReference>
<dbReference type="RefSeq" id="WP_103787399.1">
    <property type="nucleotide sequence ID" value="NZ_PQVF01000001.1"/>
</dbReference>
<evidence type="ECO:0000313" key="8">
    <source>
        <dbReference type="Proteomes" id="UP000236893"/>
    </source>
</evidence>
<dbReference type="GO" id="GO:0004065">
    <property type="term" value="F:arylsulfatase activity"/>
    <property type="evidence" value="ECO:0007669"/>
    <property type="project" value="TreeGrafter"/>
</dbReference>
<keyword evidence="5" id="KW-0732">Signal</keyword>
<sequence>MPTQITKASCFLLLFILAGSIKNSYAQKQPNIILVLTDDMGYSDLSCYGNPLIKTPFLDAMARKGVMATSFITTSPTCSPSRASLLTGRYCTRSGVTHPLSPGDKIALPDDEITIAEMLKTSGYRTALIGKWHLGDFGSALPNKQGFDEFYGMLYSHDYRMPYVKTDTVIKIFRNTTPEIQSPHDSVLIKNYTSESIRFIKKASKEQKPFFLYLAHNMPHLPIAFAAQKNTAAHSAGGELGDVIEELDQSLAAIWKSVEAAGQAGNTIFIFTSDNGPWINAPQRMYDDGVTRPYHIGTAGIFKGSKAISYEGGHRVPFIVYWKGHTLQNEMMTRPIANIDILPTLATWTKTKLPNRIIDGESLADLLNNKNYSKKHQPIYYHQYVLEGVRDGDWKLRVTKKDQQDLYELFNLSWDPSERVNLYNDEKYAVTQAHLLKLFKKYPAN</sequence>
<protein>
    <submittedName>
        <fullName evidence="7">Sulfatase</fullName>
    </submittedName>
</protein>
<proteinExistence type="inferred from homology"/>
<dbReference type="PROSITE" id="PS00523">
    <property type="entry name" value="SULFATASE_1"/>
    <property type="match status" value="1"/>
</dbReference>
<dbReference type="GO" id="GO:0046872">
    <property type="term" value="F:metal ion binding"/>
    <property type="evidence" value="ECO:0007669"/>
    <property type="project" value="UniProtKB-KW"/>
</dbReference>
<keyword evidence="8" id="KW-1185">Reference proteome</keyword>
<feature type="signal peptide" evidence="5">
    <location>
        <begin position="1"/>
        <end position="26"/>
    </location>
</feature>
<accession>A0A2S5AAN9</accession>
<evidence type="ECO:0000256" key="3">
    <source>
        <dbReference type="ARBA" id="ARBA00022801"/>
    </source>
</evidence>
<name>A0A2S5AAN9_9SPHI</name>
<dbReference type="InterPro" id="IPR050738">
    <property type="entry name" value="Sulfatase"/>
</dbReference>
<evidence type="ECO:0000256" key="5">
    <source>
        <dbReference type="SAM" id="SignalP"/>
    </source>
</evidence>
<evidence type="ECO:0000259" key="6">
    <source>
        <dbReference type="Pfam" id="PF00884"/>
    </source>
</evidence>
<keyword evidence="2" id="KW-0479">Metal-binding</keyword>
<dbReference type="PROSITE" id="PS00149">
    <property type="entry name" value="SULFATASE_2"/>
    <property type="match status" value="1"/>
</dbReference>
<dbReference type="OrthoDB" id="9764377at2"/>
<keyword evidence="3" id="KW-0378">Hydrolase</keyword>
<dbReference type="InterPro" id="IPR017850">
    <property type="entry name" value="Alkaline_phosphatase_core_sf"/>
</dbReference>
<evidence type="ECO:0000256" key="4">
    <source>
        <dbReference type="ARBA" id="ARBA00022837"/>
    </source>
</evidence>
<dbReference type="InterPro" id="IPR024607">
    <property type="entry name" value="Sulfatase_CS"/>
</dbReference>
<comment type="similarity">
    <text evidence="1">Belongs to the sulfatase family.</text>
</comment>
<dbReference type="EMBL" id="PQVF01000001">
    <property type="protein sequence ID" value="POY39297.1"/>
    <property type="molecule type" value="Genomic_DNA"/>
</dbReference>
<dbReference type="AlphaFoldDB" id="A0A2S5AAN9"/>
<feature type="domain" description="Sulfatase N-terminal" evidence="6">
    <location>
        <begin position="30"/>
        <end position="349"/>
    </location>
</feature>
<dbReference type="Proteomes" id="UP000236893">
    <property type="component" value="Unassembled WGS sequence"/>
</dbReference>
<organism evidence="7 8">
    <name type="scientific">Solitalea longa</name>
    <dbReference type="NCBI Taxonomy" id="2079460"/>
    <lineage>
        <taxon>Bacteria</taxon>
        <taxon>Pseudomonadati</taxon>
        <taxon>Bacteroidota</taxon>
        <taxon>Sphingobacteriia</taxon>
        <taxon>Sphingobacteriales</taxon>
        <taxon>Sphingobacteriaceae</taxon>
        <taxon>Solitalea</taxon>
    </lineage>
</organism>
<dbReference type="Gene3D" id="3.40.720.10">
    <property type="entry name" value="Alkaline Phosphatase, subunit A"/>
    <property type="match status" value="1"/>
</dbReference>
<evidence type="ECO:0000256" key="1">
    <source>
        <dbReference type="ARBA" id="ARBA00008779"/>
    </source>
</evidence>
<dbReference type="SUPFAM" id="SSF53649">
    <property type="entry name" value="Alkaline phosphatase-like"/>
    <property type="match status" value="1"/>
</dbReference>
<dbReference type="Pfam" id="PF00884">
    <property type="entry name" value="Sulfatase"/>
    <property type="match status" value="1"/>
</dbReference>
<keyword evidence="4" id="KW-0106">Calcium</keyword>
<dbReference type="Gene3D" id="3.30.1120.10">
    <property type="match status" value="1"/>
</dbReference>
<evidence type="ECO:0000313" key="7">
    <source>
        <dbReference type="EMBL" id="POY39297.1"/>
    </source>
</evidence>
<dbReference type="PANTHER" id="PTHR42693:SF53">
    <property type="entry name" value="ENDO-4-O-SULFATASE"/>
    <property type="match status" value="1"/>
</dbReference>
<evidence type="ECO:0000256" key="2">
    <source>
        <dbReference type="ARBA" id="ARBA00022723"/>
    </source>
</evidence>
<dbReference type="PANTHER" id="PTHR42693">
    <property type="entry name" value="ARYLSULFATASE FAMILY MEMBER"/>
    <property type="match status" value="1"/>
</dbReference>
<gene>
    <name evidence="7" type="ORF">C3K47_02025</name>
</gene>
<comment type="caution">
    <text evidence="7">The sequence shown here is derived from an EMBL/GenBank/DDBJ whole genome shotgun (WGS) entry which is preliminary data.</text>
</comment>
<reference evidence="7 8" key="1">
    <citation type="submission" date="2018-01" db="EMBL/GenBank/DDBJ databases">
        <authorList>
            <person name="Gaut B.S."/>
            <person name="Morton B.R."/>
            <person name="Clegg M.T."/>
            <person name="Duvall M.R."/>
        </authorList>
    </citation>
    <scope>NUCLEOTIDE SEQUENCE [LARGE SCALE GENOMIC DNA]</scope>
    <source>
        <strain evidence="7 8">HR-AV</strain>
    </source>
</reference>